<dbReference type="OrthoDB" id="725262at2759"/>
<dbReference type="PANTHER" id="PTHR44586">
    <property type="entry name" value="F-BOX DOMAIN CONTAINING PROTEIN, EXPRESSED"/>
    <property type="match status" value="1"/>
</dbReference>
<dbReference type="Pfam" id="PF03478">
    <property type="entry name" value="Beta-prop_KIB1-4"/>
    <property type="match status" value="1"/>
</dbReference>
<dbReference type="PANTHER" id="PTHR44586:SF17">
    <property type="entry name" value="DUF295 DOMAIN-CONTAINING PROTEIN"/>
    <property type="match status" value="1"/>
</dbReference>
<dbReference type="EMBL" id="CM003532">
    <property type="protein sequence ID" value="RCV23619.1"/>
    <property type="molecule type" value="Genomic_DNA"/>
</dbReference>
<protein>
    <recommendedName>
        <fullName evidence="1">KIB1-4 beta-propeller domain-containing protein</fullName>
    </recommendedName>
</protein>
<evidence type="ECO:0000313" key="2">
    <source>
        <dbReference type="EMBL" id="RCV23619.1"/>
    </source>
</evidence>
<evidence type="ECO:0000259" key="1">
    <source>
        <dbReference type="Pfam" id="PF03478"/>
    </source>
</evidence>
<dbReference type="InterPro" id="IPR005174">
    <property type="entry name" value="KIB1-4_b-propeller"/>
</dbReference>
<sequence length="310" mass="35712">MDASSEPFRLGQEESMLQLQLQLQDLQDFPPVHDWSQLPADLLIRIFVDLDVLNLFSQSKLHLVNPLSRAQIALPPPLTIKNVRGCYTTDEVLDSYHLLKLDLVNHECDAQAEPDDLTLEQGCFYFYLRVAMSADPSSGRCIVDARWTWIDVDQRCYSYNDFFYNDSNGLFYVVRGNGEVHTIDLNGPSPVVKIILRPMAPCIDNNKYIAQAPWGGMLQNLQEHVLFIGFNTPFFLLAEDYNMLTPDCIYLTNDYMDYIYSKKFGPRQVLVFNMKDGSLTDLFPDSDSDFWLSWPLPIWITPYYSQDNKG</sequence>
<name>A0A368R0A0_SETIT</name>
<dbReference type="AlphaFoldDB" id="A0A368R0A0"/>
<reference evidence="2" key="2">
    <citation type="submission" date="2015-07" db="EMBL/GenBank/DDBJ databases">
        <authorList>
            <person name="Noorani M."/>
        </authorList>
    </citation>
    <scope>NUCLEOTIDE SEQUENCE</scope>
    <source>
        <strain evidence="2">Yugu1</strain>
    </source>
</reference>
<organism evidence="2">
    <name type="scientific">Setaria italica</name>
    <name type="common">Foxtail millet</name>
    <name type="synonym">Panicum italicum</name>
    <dbReference type="NCBI Taxonomy" id="4555"/>
    <lineage>
        <taxon>Eukaryota</taxon>
        <taxon>Viridiplantae</taxon>
        <taxon>Streptophyta</taxon>
        <taxon>Embryophyta</taxon>
        <taxon>Tracheophyta</taxon>
        <taxon>Spermatophyta</taxon>
        <taxon>Magnoliopsida</taxon>
        <taxon>Liliopsida</taxon>
        <taxon>Poales</taxon>
        <taxon>Poaceae</taxon>
        <taxon>PACMAD clade</taxon>
        <taxon>Panicoideae</taxon>
        <taxon>Panicodae</taxon>
        <taxon>Paniceae</taxon>
        <taxon>Cenchrinae</taxon>
        <taxon>Setaria</taxon>
    </lineage>
</organism>
<feature type="domain" description="KIB1-4 beta-propeller" evidence="1">
    <location>
        <begin position="54"/>
        <end position="214"/>
    </location>
</feature>
<dbReference type="STRING" id="4555.A0A368R0A0"/>
<accession>A0A368R0A0</accession>
<proteinExistence type="predicted"/>
<gene>
    <name evidence="2" type="ORF">SETIT_5G021500v2</name>
</gene>
<reference evidence="2" key="1">
    <citation type="journal article" date="2012" name="Nat. Biotechnol.">
        <title>Reference genome sequence of the model plant Setaria.</title>
        <authorList>
            <person name="Bennetzen J.L."/>
            <person name="Schmutz J."/>
            <person name="Wang H."/>
            <person name="Percifield R."/>
            <person name="Hawkins J."/>
            <person name="Pontaroli A.C."/>
            <person name="Estep M."/>
            <person name="Feng L."/>
            <person name="Vaughn J.N."/>
            <person name="Grimwood J."/>
            <person name="Jenkins J."/>
            <person name="Barry K."/>
            <person name="Lindquist E."/>
            <person name="Hellsten U."/>
            <person name="Deshpande S."/>
            <person name="Wang X."/>
            <person name="Wu X."/>
            <person name="Mitros T."/>
            <person name="Triplett J."/>
            <person name="Yang X."/>
            <person name="Ye C.Y."/>
            <person name="Mauro-Herrera M."/>
            <person name="Wang L."/>
            <person name="Li P."/>
            <person name="Sharma M."/>
            <person name="Sharma R."/>
            <person name="Ronald P.C."/>
            <person name="Panaud O."/>
            <person name="Kellogg E.A."/>
            <person name="Brutnell T.P."/>
            <person name="Doust A.N."/>
            <person name="Tuskan G.A."/>
            <person name="Rokhsar D."/>
            <person name="Devos K.M."/>
        </authorList>
    </citation>
    <scope>NUCLEOTIDE SEQUENCE [LARGE SCALE GENOMIC DNA]</scope>
    <source>
        <strain evidence="2">Yugu1</strain>
    </source>
</reference>